<proteinExistence type="predicted"/>
<organism evidence="2 3">
    <name type="scientific">Aspergillus cavernicola</name>
    <dbReference type="NCBI Taxonomy" id="176166"/>
    <lineage>
        <taxon>Eukaryota</taxon>
        <taxon>Fungi</taxon>
        <taxon>Dikarya</taxon>
        <taxon>Ascomycota</taxon>
        <taxon>Pezizomycotina</taxon>
        <taxon>Eurotiomycetes</taxon>
        <taxon>Eurotiomycetidae</taxon>
        <taxon>Eurotiales</taxon>
        <taxon>Aspergillaceae</taxon>
        <taxon>Aspergillus</taxon>
        <taxon>Aspergillus subgen. Nidulantes</taxon>
    </lineage>
</organism>
<gene>
    <name evidence="2" type="ORF">BDW59DRAFT_171262</name>
</gene>
<name>A0ABR4IJ99_9EURO</name>
<reference evidence="2 3" key="1">
    <citation type="submission" date="2024-07" db="EMBL/GenBank/DDBJ databases">
        <title>Section-level genome sequencing and comparative genomics of Aspergillus sections Usti and Cavernicolus.</title>
        <authorList>
            <consortium name="Lawrence Berkeley National Laboratory"/>
            <person name="Nybo J.L."/>
            <person name="Vesth T.C."/>
            <person name="Theobald S."/>
            <person name="Frisvad J.C."/>
            <person name="Larsen T.O."/>
            <person name="Kjaerboelling I."/>
            <person name="Rothschild-Mancinelli K."/>
            <person name="Lyhne E.K."/>
            <person name="Kogle M.E."/>
            <person name="Barry K."/>
            <person name="Clum A."/>
            <person name="Na H."/>
            <person name="Ledsgaard L."/>
            <person name="Lin J."/>
            <person name="Lipzen A."/>
            <person name="Kuo A."/>
            <person name="Riley R."/>
            <person name="Mondo S."/>
            <person name="LaButti K."/>
            <person name="Haridas S."/>
            <person name="Pangalinan J."/>
            <person name="Salamov A.A."/>
            <person name="Simmons B.A."/>
            <person name="Magnuson J.K."/>
            <person name="Chen J."/>
            <person name="Drula E."/>
            <person name="Henrissat B."/>
            <person name="Wiebenga A."/>
            <person name="Lubbers R.J."/>
            <person name="Gomes A.C."/>
            <person name="Makela M.R."/>
            <person name="Stajich J."/>
            <person name="Grigoriev I.V."/>
            <person name="Mortensen U.H."/>
            <person name="De vries R.P."/>
            <person name="Baker S.E."/>
            <person name="Andersen M.R."/>
        </authorList>
    </citation>
    <scope>NUCLEOTIDE SEQUENCE [LARGE SCALE GENOMIC DNA]</scope>
    <source>
        <strain evidence="2 3">CBS 600.67</strain>
    </source>
</reference>
<feature type="domain" description="DUF7924" evidence="1">
    <location>
        <begin position="29"/>
        <end position="234"/>
    </location>
</feature>
<dbReference type="Proteomes" id="UP001610335">
    <property type="component" value="Unassembled WGS sequence"/>
</dbReference>
<dbReference type="EMBL" id="JBFXLS010000023">
    <property type="protein sequence ID" value="KAL2827839.1"/>
    <property type="molecule type" value="Genomic_DNA"/>
</dbReference>
<accession>A0ABR4IJ99</accession>
<evidence type="ECO:0000313" key="3">
    <source>
        <dbReference type="Proteomes" id="UP001610335"/>
    </source>
</evidence>
<comment type="caution">
    <text evidence="2">The sequence shown here is derived from an EMBL/GenBank/DDBJ whole genome shotgun (WGS) entry which is preliminary data.</text>
</comment>
<protein>
    <recommendedName>
        <fullName evidence="1">DUF7924 domain-containing protein</fullName>
    </recommendedName>
</protein>
<evidence type="ECO:0000313" key="2">
    <source>
        <dbReference type="EMBL" id="KAL2827839.1"/>
    </source>
</evidence>
<dbReference type="Pfam" id="PF25545">
    <property type="entry name" value="DUF7924"/>
    <property type="match status" value="1"/>
</dbReference>
<dbReference type="PANTHER" id="PTHR42470">
    <property type="entry name" value="VAST DOMAIN-CONTAINING PROTEIN"/>
    <property type="match status" value="1"/>
</dbReference>
<sequence length="284" mass="32671">MTDDKTLYQQLLEKKFEIPKDTVFKEHTFRYICTRLTTRNETTIMQTIHRLIIPSAEIEAHRGHTGFKHLIDSIKESWNHSNSLDGPARLPTRKVLRYRLPNPQPDYAVGFKEHAFDSNQIQKLQAYVGELNDTSFFKGTSNMFFPFFTAEEKARTGSLEATDKANAHSSAIAVRGVIELFKTVKRENELPWKILAFSISHNYKSVSIYAHYPAVIGEKVTYYRHTIDEFSFTFCHAMYNIWVPFQFKLLFSAIDDLPDINFDALPSLPSDSSRPSPAFESVSS</sequence>
<dbReference type="InterPro" id="IPR057684">
    <property type="entry name" value="DUF7924"/>
</dbReference>
<evidence type="ECO:0000259" key="1">
    <source>
        <dbReference type="Pfam" id="PF25545"/>
    </source>
</evidence>
<keyword evidence="3" id="KW-1185">Reference proteome</keyword>
<dbReference type="PANTHER" id="PTHR42470:SF2">
    <property type="match status" value="1"/>
</dbReference>